<proteinExistence type="predicted"/>
<evidence type="ECO:0000259" key="4">
    <source>
        <dbReference type="PROSITE" id="PS50977"/>
    </source>
</evidence>
<dbReference type="InterPro" id="IPR039532">
    <property type="entry name" value="TetR_C_Firmicutes"/>
</dbReference>
<dbReference type="AlphaFoldDB" id="A0A0K9GUD3"/>
<keyword evidence="2 3" id="KW-0238">DNA-binding</keyword>
<organism evidence="5 6">
    <name type="scientific">Peribacillus loiseleuriae</name>
    <dbReference type="NCBI Taxonomy" id="1679170"/>
    <lineage>
        <taxon>Bacteria</taxon>
        <taxon>Bacillati</taxon>
        <taxon>Bacillota</taxon>
        <taxon>Bacilli</taxon>
        <taxon>Bacillales</taxon>
        <taxon>Bacillaceae</taxon>
        <taxon>Peribacillus</taxon>
    </lineage>
</organism>
<feature type="domain" description="HTH tetR-type" evidence="4">
    <location>
        <begin position="11"/>
        <end position="71"/>
    </location>
</feature>
<dbReference type="Pfam" id="PF14278">
    <property type="entry name" value="TetR_C_8"/>
    <property type="match status" value="1"/>
</dbReference>
<dbReference type="PANTHER" id="PTHR43479:SF7">
    <property type="entry name" value="TETR-FAMILY TRANSCRIPTIONAL REGULATOR"/>
    <property type="match status" value="1"/>
</dbReference>
<comment type="caution">
    <text evidence="5">The sequence shown here is derived from an EMBL/GenBank/DDBJ whole genome shotgun (WGS) entry which is preliminary data.</text>
</comment>
<keyword evidence="6" id="KW-1185">Reference proteome</keyword>
<dbReference type="RefSeq" id="WP_049681580.1">
    <property type="nucleotide sequence ID" value="NZ_LFZW01000001.1"/>
</dbReference>
<dbReference type="Proteomes" id="UP000037146">
    <property type="component" value="Unassembled WGS sequence"/>
</dbReference>
<dbReference type="GO" id="GO:0003677">
    <property type="term" value="F:DNA binding"/>
    <property type="evidence" value="ECO:0007669"/>
    <property type="project" value="UniProtKB-UniRule"/>
</dbReference>
<dbReference type="OrthoDB" id="9810250at2"/>
<name>A0A0K9GUD3_9BACI</name>
<dbReference type="InterPro" id="IPR050624">
    <property type="entry name" value="HTH-type_Tx_Regulator"/>
</dbReference>
<sequence>MSDQKTDRRIIRTKRMIRDALTDLMEEKGLEGFTVKDLTEKADINRGTFYLHYQDKYDLLEKSENEIIEEMYEFLKEINPDLINQSGLQNEPLPFLVNLFENIEKNARFMKLILGPKGDPAFQVKLKQFMKINFLGKIMEKSNNESLSVPIEQLIAYVTSAHLGVIQQWLNSGMQQSPREMALTLLKITFYGPAHIAGIKKDLNF</sequence>
<gene>
    <name evidence="5" type="ORF">AC625_12595</name>
</gene>
<dbReference type="STRING" id="1679170.AC625_12595"/>
<dbReference type="Pfam" id="PF00440">
    <property type="entry name" value="TetR_N"/>
    <property type="match status" value="1"/>
</dbReference>
<dbReference type="InterPro" id="IPR009057">
    <property type="entry name" value="Homeodomain-like_sf"/>
</dbReference>
<evidence type="ECO:0000256" key="3">
    <source>
        <dbReference type="PROSITE-ProRule" id="PRU00335"/>
    </source>
</evidence>
<dbReference type="PATRIC" id="fig|1679170.3.peg.2875"/>
<dbReference type="Gene3D" id="1.10.357.10">
    <property type="entry name" value="Tetracycline Repressor, domain 2"/>
    <property type="match status" value="1"/>
</dbReference>
<evidence type="ECO:0000313" key="5">
    <source>
        <dbReference type="EMBL" id="KMY50233.1"/>
    </source>
</evidence>
<accession>A0A0K9GUD3</accession>
<evidence type="ECO:0000256" key="1">
    <source>
        <dbReference type="ARBA" id="ARBA00022491"/>
    </source>
</evidence>
<evidence type="ECO:0000313" key="6">
    <source>
        <dbReference type="Proteomes" id="UP000037146"/>
    </source>
</evidence>
<dbReference type="EMBL" id="LFZW01000001">
    <property type="protein sequence ID" value="KMY50233.1"/>
    <property type="molecule type" value="Genomic_DNA"/>
</dbReference>
<dbReference type="PROSITE" id="PS50977">
    <property type="entry name" value="HTH_TETR_2"/>
    <property type="match status" value="1"/>
</dbReference>
<feature type="DNA-binding region" description="H-T-H motif" evidence="3">
    <location>
        <begin position="34"/>
        <end position="53"/>
    </location>
</feature>
<dbReference type="PANTHER" id="PTHR43479">
    <property type="entry name" value="ACREF/ENVCD OPERON REPRESSOR-RELATED"/>
    <property type="match status" value="1"/>
</dbReference>
<keyword evidence="1" id="KW-0678">Repressor</keyword>
<evidence type="ECO:0000256" key="2">
    <source>
        <dbReference type="ARBA" id="ARBA00023125"/>
    </source>
</evidence>
<reference evidence="6" key="1">
    <citation type="submission" date="2015-07" db="EMBL/GenBank/DDBJ databases">
        <title>Genome sequencing project for genomic taxonomy and phylogenomics of Bacillus-like bacteria.</title>
        <authorList>
            <person name="Liu B."/>
            <person name="Wang J."/>
            <person name="Zhu Y."/>
            <person name="Liu G."/>
            <person name="Chen Q."/>
            <person name="Chen Z."/>
            <person name="Lan J."/>
            <person name="Che J."/>
            <person name="Ge C."/>
            <person name="Shi H."/>
            <person name="Pan Z."/>
            <person name="Liu X."/>
        </authorList>
    </citation>
    <scope>NUCLEOTIDE SEQUENCE [LARGE SCALE GENOMIC DNA]</scope>
    <source>
        <strain evidence="6">FJAT-27997</strain>
    </source>
</reference>
<dbReference type="SUPFAM" id="SSF46689">
    <property type="entry name" value="Homeodomain-like"/>
    <property type="match status" value="1"/>
</dbReference>
<dbReference type="InterPro" id="IPR001647">
    <property type="entry name" value="HTH_TetR"/>
</dbReference>
<dbReference type="PRINTS" id="PR00455">
    <property type="entry name" value="HTHTETR"/>
</dbReference>
<protein>
    <submittedName>
        <fullName evidence="5">TetR family transcriptional regulator</fullName>
    </submittedName>
</protein>